<feature type="domain" description="DUF1653" evidence="1">
    <location>
        <begin position="18"/>
        <end position="83"/>
    </location>
</feature>
<dbReference type="InterPro" id="IPR037135">
    <property type="entry name" value="DUF1653-like_dom_sf"/>
</dbReference>
<dbReference type="Proteomes" id="UP000177575">
    <property type="component" value="Unassembled WGS sequence"/>
</dbReference>
<dbReference type="AlphaFoldDB" id="A0A1G2Q3B2"/>
<comment type="caution">
    <text evidence="2">The sequence shown here is derived from an EMBL/GenBank/DDBJ whole genome shotgun (WGS) entry which is preliminary data.</text>
</comment>
<dbReference type="EMBL" id="MHTC01000028">
    <property type="protein sequence ID" value="OHA55063.1"/>
    <property type="molecule type" value="Genomic_DNA"/>
</dbReference>
<evidence type="ECO:0000313" key="2">
    <source>
        <dbReference type="EMBL" id="OHA55063.1"/>
    </source>
</evidence>
<dbReference type="InterPro" id="IPR023387">
    <property type="entry name" value="DUF1653-like_dom"/>
</dbReference>
<evidence type="ECO:0000259" key="1">
    <source>
        <dbReference type="Pfam" id="PF07866"/>
    </source>
</evidence>
<evidence type="ECO:0000313" key="3">
    <source>
        <dbReference type="Proteomes" id="UP000177575"/>
    </source>
</evidence>
<dbReference type="Pfam" id="PF07866">
    <property type="entry name" value="DUF1653"/>
    <property type="match status" value="1"/>
</dbReference>
<organism evidence="2 3">
    <name type="scientific">Candidatus Veblenbacteria bacterium RIFOXYB1_FULL_43_13</name>
    <dbReference type="NCBI Taxonomy" id="1802426"/>
    <lineage>
        <taxon>Bacteria</taxon>
        <taxon>Candidatus Vebleniibacteriota</taxon>
    </lineage>
</organism>
<name>A0A1G2Q3B2_9BACT</name>
<reference evidence="2 3" key="1">
    <citation type="journal article" date="2016" name="Nat. Commun.">
        <title>Thousands of microbial genomes shed light on interconnected biogeochemical processes in an aquifer system.</title>
        <authorList>
            <person name="Anantharaman K."/>
            <person name="Brown C.T."/>
            <person name="Hug L.A."/>
            <person name="Sharon I."/>
            <person name="Castelle C.J."/>
            <person name="Probst A.J."/>
            <person name="Thomas B.C."/>
            <person name="Singh A."/>
            <person name="Wilkins M.J."/>
            <person name="Karaoz U."/>
            <person name="Brodie E.L."/>
            <person name="Williams K.H."/>
            <person name="Hubbard S.S."/>
            <person name="Banfield J.F."/>
        </authorList>
    </citation>
    <scope>NUCLEOTIDE SEQUENCE [LARGE SCALE GENOMIC DNA]</scope>
</reference>
<accession>A0A1G2Q3B2</accession>
<gene>
    <name evidence="2" type="ORF">A2388_01255</name>
</gene>
<sequence length="85" mass="10000">MNHNKDELPATSQTITLGRYQHFKGDEVEVLGTCFHSETLEEFVVYRHLTGKRAGEKYYWVRPVKMFCENVMIDGKEVPRFKYLG</sequence>
<dbReference type="Gene3D" id="2.30.30.320">
    <property type="entry name" value="DUF1653-like domain"/>
    <property type="match status" value="1"/>
</dbReference>
<protein>
    <recommendedName>
        <fullName evidence="1">DUF1653 domain-containing protein</fullName>
    </recommendedName>
</protein>
<proteinExistence type="predicted"/>